<dbReference type="PRINTS" id="PR00328">
    <property type="entry name" value="SAR1GTPBP"/>
</dbReference>
<protein>
    <submittedName>
        <fullName evidence="6">p-loop containing nucleoside triphosphate hydrolase</fullName>
    </submittedName>
</protein>
<feature type="region of interest" description="Disordered" evidence="5">
    <location>
        <begin position="678"/>
        <end position="710"/>
    </location>
</feature>
<feature type="coiled-coil region" evidence="4">
    <location>
        <begin position="536"/>
        <end position="573"/>
    </location>
</feature>
<evidence type="ECO:0000256" key="5">
    <source>
        <dbReference type="SAM" id="MobiDB-lite"/>
    </source>
</evidence>
<dbReference type="OrthoDB" id="442317at2759"/>
<dbReference type="GO" id="GO:0003924">
    <property type="term" value="F:GTPase activity"/>
    <property type="evidence" value="ECO:0007669"/>
    <property type="project" value="InterPro"/>
</dbReference>
<dbReference type="PANTHER" id="PTHR45697">
    <property type="entry name" value="ADP-RIBOSYLATION FACTOR-LIKE PROTEIN 2-RELATED"/>
    <property type="match status" value="1"/>
</dbReference>
<dbReference type="EMBL" id="LDAU01000135">
    <property type="protein sequence ID" value="KRX03342.1"/>
    <property type="molecule type" value="Genomic_DNA"/>
</dbReference>
<evidence type="ECO:0000256" key="4">
    <source>
        <dbReference type="SAM" id="Coils"/>
    </source>
</evidence>
<comment type="caution">
    <text evidence="6">The sequence shown here is derived from an EMBL/GenBank/DDBJ whole genome shotgun (WGS) entry which is preliminary data.</text>
</comment>
<sequence length="868" mass="102498">MENIINYSKKPYWRSYYPQTNAVIYVIDSTDTERLDQTKEELLQLFEEEELKGVPLMILANKQDIKGALSEEDVTERMGLTNIKNRQWALFKCSAMTGQGLNEGMEWIVKKDYDGQDKFSEYFSTAHRSNKGTDYSLKFDKSPFDLEITPDAYDINTNQTNFTNYSKTNLQNHNGNRKESKRNRQGIAVNDIITNSEKKQQSSLNLEGIEAQSFDHQKNKINVSKQQNFQKDSRQTKQNLNLQKMNEEIHPNNQLLDQQLTNNKQNQKNLNNLGLMSTINKLQYSPTSTNGGFSILNEFPNEKNKNLQFSLSEISISWENKDLQNQDIHEAQNCQKIQNFEYLLEENQHLFDKQKMNAKDEKQIQKSLQKLKNNSLFQEQSTNSDDKKNRKTVQNNFEDKENEKNVQNIEKANLNENKLYQKPEFHFKKIQKDFEQDFIRASNSNNQNKMQEEAYSFKFENNQIQTNSQPQNEQVYPYSQNFPGNVQQSEQKQKQQVMQQNPIQQVPSLSKITLDQSKSTVISRSPEIQMDKNFLLNSEKQVASETQNQKKFLEENEEKVQNIEIQFDNQKKMMEEPVFETNNYEFQQFSLDKENQIDNESRNLQKDQLKNMKQSQQSDDQIKISDISQKEQNSINKQVQERQQQNQKNDIQFEEELEELQVQKKVKIDENKGKRIIKNKKSKNSKQNQKDNKELQHKLSTATKQKRQKQRLKNKKIQETLLISQFTGLKISENKREFKINKGEQTFGEGRYPKRQRFKAGIGFGASLVEFVEENDDYIVIKAPFDPEVNYKCEKTFKTVREANRYEKKQKENYLKYKQRQQEKESILQSQQESNQQGSQEYNQKETQNKQPKKKGQKQKQKAERSLN</sequence>
<keyword evidence="1 3" id="KW-0547">Nucleotide-binding</keyword>
<name>A0A0V0QM69_PSEPJ</name>
<dbReference type="SUPFAM" id="SSF52540">
    <property type="entry name" value="P-loop containing nucleoside triphosphate hydrolases"/>
    <property type="match status" value="1"/>
</dbReference>
<feature type="compositionally biased region" description="Basic and acidic residues" evidence="5">
    <location>
        <begin position="688"/>
        <end position="697"/>
    </location>
</feature>
<feature type="binding site" evidence="3">
    <location>
        <begin position="61"/>
        <end position="64"/>
    </location>
    <ligand>
        <name>GTP</name>
        <dbReference type="ChEBI" id="CHEBI:37565"/>
    </ligand>
</feature>
<dbReference type="InParanoid" id="A0A0V0QM69"/>
<keyword evidence="7" id="KW-1185">Reference proteome</keyword>
<feature type="compositionally biased region" description="Low complexity" evidence="5">
    <location>
        <begin position="829"/>
        <end position="842"/>
    </location>
</feature>
<dbReference type="PROSITE" id="PS51417">
    <property type="entry name" value="ARF"/>
    <property type="match status" value="1"/>
</dbReference>
<proteinExistence type="predicted"/>
<evidence type="ECO:0000313" key="6">
    <source>
        <dbReference type="EMBL" id="KRX03342.1"/>
    </source>
</evidence>
<keyword evidence="2 3" id="KW-0342">GTP-binding</keyword>
<dbReference type="InterPro" id="IPR044612">
    <property type="entry name" value="ARL2/3"/>
</dbReference>
<accession>A0A0V0QM69</accession>
<gene>
    <name evidence="6" type="ORF">PPERSA_05700</name>
</gene>
<evidence type="ECO:0000313" key="7">
    <source>
        <dbReference type="Proteomes" id="UP000054937"/>
    </source>
</evidence>
<feature type="region of interest" description="Disordered" evidence="5">
    <location>
        <begin position="817"/>
        <end position="868"/>
    </location>
</feature>
<dbReference type="InterPro" id="IPR027417">
    <property type="entry name" value="P-loop_NTPase"/>
</dbReference>
<dbReference type="OMA" id="ISISWEN"/>
<reference evidence="6 7" key="1">
    <citation type="journal article" date="2015" name="Sci. Rep.">
        <title>Genome of the facultative scuticociliatosis pathogen Pseudocohnilembus persalinus provides insight into its virulence through horizontal gene transfer.</title>
        <authorList>
            <person name="Xiong J."/>
            <person name="Wang G."/>
            <person name="Cheng J."/>
            <person name="Tian M."/>
            <person name="Pan X."/>
            <person name="Warren A."/>
            <person name="Jiang C."/>
            <person name="Yuan D."/>
            <person name="Miao W."/>
        </authorList>
    </citation>
    <scope>NUCLEOTIDE SEQUENCE [LARGE SCALE GENOMIC DNA]</scope>
    <source>
        <strain evidence="6">36N120E</strain>
    </source>
</reference>
<dbReference type="GO" id="GO:0005525">
    <property type="term" value="F:GTP binding"/>
    <property type="evidence" value="ECO:0007669"/>
    <property type="project" value="UniProtKB-KW"/>
</dbReference>
<dbReference type="InterPro" id="IPR006689">
    <property type="entry name" value="Small_GTPase_ARF/SAR"/>
</dbReference>
<keyword evidence="4" id="KW-0175">Coiled coil</keyword>
<dbReference type="SMART" id="SM00177">
    <property type="entry name" value="ARF"/>
    <property type="match status" value="1"/>
</dbReference>
<feature type="compositionally biased region" description="Basic and acidic residues" evidence="5">
    <location>
        <begin position="817"/>
        <end position="826"/>
    </location>
</feature>
<dbReference type="Pfam" id="PF00025">
    <property type="entry name" value="Arf"/>
    <property type="match status" value="1"/>
</dbReference>
<feature type="compositionally biased region" description="Basic residues" evidence="5">
    <location>
        <begin position="851"/>
        <end position="860"/>
    </location>
</feature>
<dbReference type="AlphaFoldDB" id="A0A0V0QM69"/>
<evidence type="ECO:0000256" key="3">
    <source>
        <dbReference type="PIRSR" id="PIRSR606689-1"/>
    </source>
</evidence>
<evidence type="ECO:0000256" key="2">
    <source>
        <dbReference type="ARBA" id="ARBA00023134"/>
    </source>
</evidence>
<keyword evidence="6" id="KW-0378">Hydrolase</keyword>
<evidence type="ECO:0000256" key="1">
    <source>
        <dbReference type="ARBA" id="ARBA00022741"/>
    </source>
</evidence>
<organism evidence="6 7">
    <name type="scientific">Pseudocohnilembus persalinus</name>
    <name type="common">Ciliate</name>
    <dbReference type="NCBI Taxonomy" id="266149"/>
    <lineage>
        <taxon>Eukaryota</taxon>
        <taxon>Sar</taxon>
        <taxon>Alveolata</taxon>
        <taxon>Ciliophora</taxon>
        <taxon>Intramacronucleata</taxon>
        <taxon>Oligohymenophorea</taxon>
        <taxon>Scuticociliatia</taxon>
        <taxon>Philasterida</taxon>
        <taxon>Pseudocohnilembidae</taxon>
        <taxon>Pseudocohnilembus</taxon>
    </lineage>
</organism>
<dbReference type="Proteomes" id="UP000054937">
    <property type="component" value="Unassembled WGS sequence"/>
</dbReference>
<dbReference type="Gene3D" id="3.40.50.300">
    <property type="entry name" value="P-loop containing nucleotide triphosphate hydrolases"/>
    <property type="match status" value="1"/>
</dbReference>